<accession>A0A1M4XQQ1</accession>
<dbReference type="STRING" id="1302685.SAMN05444408_106193"/>
<dbReference type="Proteomes" id="UP000184236">
    <property type="component" value="Unassembled WGS sequence"/>
</dbReference>
<sequence length="111" mass="13106">MKKNKTSQPDFKRIYTDILQKKFPEKKELCDKILSKKTLSELDVIAINNIIFTPVSEDIIKSNQQHRSYSKSTIIKILEFQKEHGLNNTKLALHYKLSRNTVSRWKKLFIV</sequence>
<dbReference type="GO" id="GO:0043565">
    <property type="term" value="F:sequence-specific DNA binding"/>
    <property type="evidence" value="ECO:0007669"/>
    <property type="project" value="InterPro"/>
</dbReference>
<dbReference type="OrthoDB" id="1260127at2"/>
<protein>
    <recommendedName>
        <fullName evidence="3">Helix-turn-helix domain-containing protein</fullName>
    </recommendedName>
</protein>
<dbReference type="InterPro" id="IPR010921">
    <property type="entry name" value="Trp_repressor/repl_initiator"/>
</dbReference>
<evidence type="ECO:0008006" key="3">
    <source>
        <dbReference type="Google" id="ProtNLM"/>
    </source>
</evidence>
<dbReference type="AlphaFoldDB" id="A0A1M4XQQ1"/>
<dbReference type="EMBL" id="FQVO01000006">
    <property type="protein sequence ID" value="SHE95829.1"/>
    <property type="molecule type" value="Genomic_DNA"/>
</dbReference>
<evidence type="ECO:0000313" key="2">
    <source>
        <dbReference type="Proteomes" id="UP000184236"/>
    </source>
</evidence>
<evidence type="ECO:0000313" key="1">
    <source>
        <dbReference type="EMBL" id="SHE95829.1"/>
    </source>
</evidence>
<gene>
    <name evidence="1" type="ORF">SAMN05444408_106193</name>
</gene>
<reference evidence="2" key="1">
    <citation type="submission" date="2016-11" db="EMBL/GenBank/DDBJ databases">
        <authorList>
            <person name="Varghese N."/>
            <person name="Submissions S."/>
        </authorList>
    </citation>
    <scope>NUCLEOTIDE SEQUENCE [LARGE SCALE GENOMIC DNA]</scope>
    <source>
        <strain evidence="2">DSM 26898</strain>
    </source>
</reference>
<keyword evidence="2" id="KW-1185">Reference proteome</keyword>
<name>A0A1M4XQQ1_9FLAO</name>
<dbReference type="RefSeq" id="WP_066436637.1">
    <property type="nucleotide sequence ID" value="NZ_FQVO01000006.1"/>
</dbReference>
<organism evidence="1 2">
    <name type="scientific">Chryseobacterium takakiae</name>
    <dbReference type="NCBI Taxonomy" id="1302685"/>
    <lineage>
        <taxon>Bacteria</taxon>
        <taxon>Pseudomonadati</taxon>
        <taxon>Bacteroidota</taxon>
        <taxon>Flavobacteriia</taxon>
        <taxon>Flavobacteriales</taxon>
        <taxon>Weeksellaceae</taxon>
        <taxon>Chryseobacterium group</taxon>
        <taxon>Chryseobacterium</taxon>
    </lineage>
</organism>
<dbReference type="SUPFAM" id="SSF48295">
    <property type="entry name" value="TrpR-like"/>
    <property type="match status" value="1"/>
</dbReference>
<proteinExistence type="predicted"/>